<reference evidence="7 8" key="1">
    <citation type="journal article" date="2019" name="Int. J. Syst. Evol. Microbiol.">
        <title>The Global Catalogue of Microorganisms (GCM) 10K type strain sequencing project: providing services to taxonomists for standard genome sequencing and annotation.</title>
        <authorList>
            <consortium name="The Broad Institute Genomics Platform"/>
            <consortium name="The Broad Institute Genome Sequencing Center for Infectious Disease"/>
            <person name="Wu L."/>
            <person name="Ma J."/>
        </authorList>
    </citation>
    <scope>NUCLEOTIDE SEQUENCE [LARGE SCALE GENOMIC DNA]</scope>
    <source>
        <strain evidence="7 8">GX26</strain>
    </source>
</reference>
<dbReference type="FunFam" id="3.20.20.70:FF:000029">
    <property type="entry name" value="L-lactate dehydrogenase"/>
    <property type="match status" value="1"/>
</dbReference>
<evidence type="ECO:0000256" key="5">
    <source>
        <dbReference type="ARBA" id="ARBA00024042"/>
    </source>
</evidence>
<dbReference type="PIRSF" id="PIRSF000138">
    <property type="entry name" value="Al-hdrx_acd_dh"/>
    <property type="match status" value="1"/>
</dbReference>
<keyword evidence="3" id="KW-0288">FMN</keyword>
<proteinExistence type="inferred from homology"/>
<keyword evidence="2" id="KW-0285">Flavoprotein</keyword>
<evidence type="ECO:0000256" key="3">
    <source>
        <dbReference type="ARBA" id="ARBA00022643"/>
    </source>
</evidence>
<dbReference type="SUPFAM" id="SSF51395">
    <property type="entry name" value="FMN-linked oxidoreductases"/>
    <property type="match status" value="1"/>
</dbReference>
<name>A0ABD5VML5_9EURY</name>
<comment type="caution">
    <text evidence="7">The sequence shown here is derived from an EMBL/GenBank/DDBJ whole genome shotgun (WGS) entry which is preliminary data.</text>
</comment>
<keyword evidence="8" id="KW-1185">Reference proteome</keyword>
<dbReference type="GO" id="GO:0043168">
    <property type="term" value="F:anion binding"/>
    <property type="evidence" value="ECO:0007669"/>
    <property type="project" value="UniProtKB-ARBA"/>
</dbReference>
<dbReference type="PROSITE" id="PS00557">
    <property type="entry name" value="FMN_HYDROXY_ACID_DH_1"/>
    <property type="match status" value="1"/>
</dbReference>
<dbReference type="InterPro" id="IPR037396">
    <property type="entry name" value="FMN_HAD"/>
</dbReference>
<evidence type="ECO:0000313" key="7">
    <source>
        <dbReference type="EMBL" id="MFC6954437.1"/>
    </source>
</evidence>
<dbReference type="InterPro" id="IPR013785">
    <property type="entry name" value="Aldolase_TIM"/>
</dbReference>
<gene>
    <name evidence="7" type="ORF">ACFQGB_16355</name>
</gene>
<dbReference type="PANTHER" id="PTHR10578">
    <property type="entry name" value="S -2-HYDROXY-ACID OXIDASE-RELATED"/>
    <property type="match status" value="1"/>
</dbReference>
<sequence length="405" mass="43526">MSDDDFEASTPYGRYRQTEVFTTGMLTGDTPDVPVAYEDLKAAAEDAMSDEAYAYVAGGAGGESTKRANRRAFDDHRLVPRVLRDTSERDLRVDVLGDTWPVPFALAPIGVQGVMHDDGDLASARAAAAEGVPYVTSTQSSYPLEDVAAELDAGSEDGPPTWFQLYWSKDRDVTASLVDRAEDAGYDAICLTLDTPHLGWRERDLQGGYLPFLDGKGIANYTTDPAFRDRLDSDPEENPREAAREFVDVFADPTLEFDDLDWLFDRTDLPVVCKGVLHPEDARRCIDAGADGVVVSNHGGRQVDDAVAALDQLPAVADAVRDADPDAAVLFDSGIRRGADALVALALGADAVLLGRPYCYGLAVDGEDGVRAVVSNVRADLDLSLALTGYDAAREVDDGALARTD</sequence>
<evidence type="ECO:0000256" key="1">
    <source>
        <dbReference type="ARBA" id="ARBA00001917"/>
    </source>
</evidence>
<feature type="domain" description="FMN hydroxy acid dehydrogenase" evidence="6">
    <location>
        <begin position="29"/>
        <end position="405"/>
    </location>
</feature>
<evidence type="ECO:0000256" key="2">
    <source>
        <dbReference type="ARBA" id="ARBA00022630"/>
    </source>
</evidence>
<protein>
    <submittedName>
        <fullName evidence="7">Alpha-hydroxy-acid oxidizing protein</fullName>
    </submittedName>
</protein>
<dbReference type="Gene3D" id="3.20.20.70">
    <property type="entry name" value="Aldolase class I"/>
    <property type="match status" value="1"/>
</dbReference>
<evidence type="ECO:0000259" key="6">
    <source>
        <dbReference type="PROSITE" id="PS51349"/>
    </source>
</evidence>
<dbReference type="GO" id="GO:0016614">
    <property type="term" value="F:oxidoreductase activity, acting on CH-OH group of donors"/>
    <property type="evidence" value="ECO:0007669"/>
    <property type="project" value="UniProtKB-ARBA"/>
</dbReference>
<dbReference type="InterPro" id="IPR012133">
    <property type="entry name" value="Alpha-hydoxy_acid_DH_FMN"/>
</dbReference>
<evidence type="ECO:0000313" key="8">
    <source>
        <dbReference type="Proteomes" id="UP001596395"/>
    </source>
</evidence>
<dbReference type="InterPro" id="IPR008259">
    <property type="entry name" value="FMN_hydac_DH_AS"/>
</dbReference>
<dbReference type="RefSeq" id="WP_336351386.1">
    <property type="nucleotide sequence ID" value="NZ_JAZAQL010000003.1"/>
</dbReference>
<dbReference type="GO" id="GO:0032553">
    <property type="term" value="F:ribonucleotide binding"/>
    <property type="evidence" value="ECO:0007669"/>
    <property type="project" value="UniProtKB-ARBA"/>
</dbReference>
<dbReference type="PROSITE" id="PS51349">
    <property type="entry name" value="FMN_HYDROXY_ACID_DH_2"/>
    <property type="match status" value="1"/>
</dbReference>
<dbReference type="Pfam" id="PF01070">
    <property type="entry name" value="FMN_dh"/>
    <property type="match status" value="1"/>
</dbReference>
<comment type="similarity">
    <text evidence="5">Belongs to the FMN-dependent alpha-hydroxy acid dehydrogenase family.</text>
</comment>
<dbReference type="InterPro" id="IPR000262">
    <property type="entry name" value="FMN-dep_DH"/>
</dbReference>
<dbReference type="PANTHER" id="PTHR10578:SF143">
    <property type="entry name" value="FMN-DEPENDENT ALPHA-HYDROXY ACID DEHYDROGENASE PB1A11.03"/>
    <property type="match status" value="1"/>
</dbReference>
<organism evidence="7 8">
    <name type="scientific">Halorubellus litoreus</name>
    <dbReference type="NCBI Taxonomy" id="755308"/>
    <lineage>
        <taxon>Archaea</taxon>
        <taxon>Methanobacteriati</taxon>
        <taxon>Methanobacteriota</taxon>
        <taxon>Stenosarchaea group</taxon>
        <taxon>Halobacteria</taxon>
        <taxon>Halobacteriales</taxon>
        <taxon>Halorubellaceae</taxon>
        <taxon>Halorubellus</taxon>
    </lineage>
</organism>
<dbReference type="Proteomes" id="UP001596395">
    <property type="component" value="Unassembled WGS sequence"/>
</dbReference>
<evidence type="ECO:0000256" key="4">
    <source>
        <dbReference type="ARBA" id="ARBA00023002"/>
    </source>
</evidence>
<comment type="cofactor">
    <cofactor evidence="1">
        <name>FMN</name>
        <dbReference type="ChEBI" id="CHEBI:58210"/>
    </cofactor>
</comment>
<keyword evidence="4" id="KW-0560">Oxidoreductase</keyword>
<accession>A0ABD5VML5</accession>
<dbReference type="AlphaFoldDB" id="A0ABD5VML5"/>
<dbReference type="EMBL" id="JBHSXN010000003">
    <property type="protein sequence ID" value="MFC6954437.1"/>
    <property type="molecule type" value="Genomic_DNA"/>
</dbReference>